<evidence type="ECO:0000313" key="2">
    <source>
        <dbReference type="EMBL" id="SEP80058.1"/>
    </source>
</evidence>
<dbReference type="AlphaFoldDB" id="A0A1H9AVU5"/>
<dbReference type="InterPro" id="IPR006440">
    <property type="entry name" value="Doc"/>
</dbReference>
<protein>
    <submittedName>
        <fullName evidence="2">Death on curing protein</fullName>
    </submittedName>
</protein>
<dbReference type="InterPro" id="IPR053737">
    <property type="entry name" value="Type_II_TA_Toxin"/>
</dbReference>
<dbReference type="RefSeq" id="WP_092570460.1">
    <property type="nucleotide sequence ID" value="NZ_CP149446.1"/>
</dbReference>
<dbReference type="PANTHER" id="PTHR39426:SF1">
    <property type="entry name" value="HOMOLOGY TO DEATH-ON-CURING PROTEIN OF PHAGE P1"/>
    <property type="match status" value="1"/>
</dbReference>
<dbReference type="PROSITE" id="PS51459">
    <property type="entry name" value="FIDO"/>
    <property type="match status" value="1"/>
</dbReference>
<dbReference type="Gene3D" id="1.20.120.1870">
    <property type="entry name" value="Fic/DOC protein, Fido domain"/>
    <property type="match status" value="1"/>
</dbReference>
<sequence length="124" mass="14459">MNYIDLEFAIKVHDMIINKSGGMEGIRDVGQLESVLFHIKNDLYYPTFTDKLTHLIFSVIKFHMFNDGNKRTSISLGLYFMNLNHYTYADDDFIQKMESIVIEVANNNISKEQLLFTLNDILNK</sequence>
<name>A0A1H9AVU5_9LACT</name>
<dbReference type="Pfam" id="PF02661">
    <property type="entry name" value="Fic"/>
    <property type="match status" value="1"/>
</dbReference>
<reference evidence="2 3" key="1">
    <citation type="submission" date="2016-10" db="EMBL/GenBank/DDBJ databases">
        <authorList>
            <person name="de Groot N.N."/>
        </authorList>
    </citation>
    <scope>NUCLEOTIDE SEQUENCE [LARGE SCALE GENOMIC DNA]</scope>
    <source>
        <strain evidence="2 3">DSM 15695</strain>
    </source>
</reference>
<evidence type="ECO:0000259" key="1">
    <source>
        <dbReference type="PROSITE" id="PS51459"/>
    </source>
</evidence>
<dbReference type="InterPro" id="IPR003812">
    <property type="entry name" value="Fido"/>
</dbReference>
<organism evidence="2 3">
    <name type="scientific">Ignavigranum ruoffiae</name>
    <dbReference type="NCBI Taxonomy" id="89093"/>
    <lineage>
        <taxon>Bacteria</taxon>
        <taxon>Bacillati</taxon>
        <taxon>Bacillota</taxon>
        <taxon>Bacilli</taxon>
        <taxon>Lactobacillales</taxon>
        <taxon>Aerococcaceae</taxon>
        <taxon>Ignavigranum</taxon>
    </lineage>
</organism>
<dbReference type="GO" id="GO:0016301">
    <property type="term" value="F:kinase activity"/>
    <property type="evidence" value="ECO:0007669"/>
    <property type="project" value="InterPro"/>
</dbReference>
<evidence type="ECO:0000313" key="3">
    <source>
        <dbReference type="Proteomes" id="UP000198833"/>
    </source>
</evidence>
<accession>A0A1H9AVU5</accession>
<feature type="domain" description="Fido" evidence="1">
    <location>
        <begin position="4"/>
        <end position="124"/>
    </location>
</feature>
<dbReference type="EMBL" id="FOEN01000002">
    <property type="protein sequence ID" value="SEP80058.1"/>
    <property type="molecule type" value="Genomic_DNA"/>
</dbReference>
<dbReference type="NCBIfam" id="TIGR01550">
    <property type="entry name" value="DOC_P1"/>
    <property type="match status" value="1"/>
</dbReference>
<dbReference type="PANTHER" id="PTHR39426">
    <property type="entry name" value="HOMOLOGY TO DEATH-ON-CURING PROTEIN OF PHAGE P1"/>
    <property type="match status" value="1"/>
</dbReference>
<keyword evidence="3" id="KW-1185">Reference proteome</keyword>
<gene>
    <name evidence="2" type="ORF">SAMN04488558_10276</name>
</gene>
<dbReference type="Proteomes" id="UP000198833">
    <property type="component" value="Unassembled WGS sequence"/>
</dbReference>
<proteinExistence type="predicted"/>
<dbReference type="OrthoDB" id="9802752at2"/>